<keyword evidence="2" id="KW-1133">Transmembrane helix</keyword>
<feature type="region of interest" description="Disordered" evidence="1">
    <location>
        <begin position="221"/>
        <end position="241"/>
    </location>
</feature>
<evidence type="ECO:0000256" key="1">
    <source>
        <dbReference type="SAM" id="MobiDB-lite"/>
    </source>
</evidence>
<dbReference type="EMBL" id="CP042806">
    <property type="protein sequence ID" value="QEE26668.1"/>
    <property type="molecule type" value="Genomic_DNA"/>
</dbReference>
<feature type="transmembrane region" description="Helical" evidence="2">
    <location>
        <begin position="188"/>
        <end position="207"/>
    </location>
</feature>
<feature type="transmembrane region" description="Helical" evidence="2">
    <location>
        <begin position="116"/>
        <end position="137"/>
    </location>
</feature>
<name>A0A5B9E417_9BACT</name>
<organism evidence="3 4">
    <name type="scientific">Terriglobus albidus</name>
    <dbReference type="NCBI Taxonomy" id="1592106"/>
    <lineage>
        <taxon>Bacteria</taxon>
        <taxon>Pseudomonadati</taxon>
        <taxon>Acidobacteriota</taxon>
        <taxon>Terriglobia</taxon>
        <taxon>Terriglobales</taxon>
        <taxon>Acidobacteriaceae</taxon>
        <taxon>Terriglobus</taxon>
    </lineage>
</organism>
<feature type="transmembrane region" description="Helical" evidence="2">
    <location>
        <begin position="85"/>
        <end position="104"/>
    </location>
</feature>
<sequence>MWQQIQEALSGSAHRVLSRLASLLPGLLALMLAILICTLIGAALAWVVRRVLMAIKFDERISSGAPTSVSDFAPRRSATLLISRIVLWGFVVLGCIIGISTLDVSADSKDQMTTFFLPYVTHSVGAIIIFLIGNLSARFLARTVLIGAVNMRLQYARFLSLGIKWLVLVLTAAMILDHLQIGGNIIELAFGILFGGIVLTMALAIGLGSRDIVSRSLEKNAPQDPFIPTPPPQERPQVRHF</sequence>
<keyword evidence="2" id="KW-0812">Transmembrane</keyword>
<dbReference type="KEGG" id="talb:FTW19_00785"/>
<protein>
    <recommendedName>
        <fullName evidence="5">Mechanosensitive ion channel</fullName>
    </recommendedName>
</protein>
<dbReference type="OrthoDB" id="117109at2"/>
<reference evidence="3 4" key="1">
    <citation type="submission" date="2019-08" db="EMBL/GenBank/DDBJ databases">
        <title>Complete genome sequence of Terriglobus albidus strain ORNL.</title>
        <authorList>
            <person name="Podar M."/>
        </authorList>
    </citation>
    <scope>NUCLEOTIDE SEQUENCE [LARGE SCALE GENOMIC DNA]</scope>
    <source>
        <strain evidence="3 4">ORNL</strain>
    </source>
</reference>
<accession>A0A5B9E417</accession>
<keyword evidence="4" id="KW-1185">Reference proteome</keyword>
<feature type="transmembrane region" description="Helical" evidence="2">
    <location>
        <begin position="158"/>
        <end position="176"/>
    </location>
</feature>
<dbReference type="RefSeq" id="WP_147645806.1">
    <property type="nucleotide sequence ID" value="NZ_CP042806.1"/>
</dbReference>
<dbReference type="Proteomes" id="UP000321820">
    <property type="component" value="Chromosome"/>
</dbReference>
<evidence type="ECO:0000313" key="4">
    <source>
        <dbReference type="Proteomes" id="UP000321820"/>
    </source>
</evidence>
<keyword evidence="2" id="KW-0472">Membrane</keyword>
<feature type="compositionally biased region" description="Pro residues" evidence="1">
    <location>
        <begin position="225"/>
        <end position="234"/>
    </location>
</feature>
<evidence type="ECO:0000313" key="3">
    <source>
        <dbReference type="EMBL" id="QEE26668.1"/>
    </source>
</evidence>
<evidence type="ECO:0008006" key="5">
    <source>
        <dbReference type="Google" id="ProtNLM"/>
    </source>
</evidence>
<gene>
    <name evidence="3" type="ORF">FTW19_00785</name>
</gene>
<feature type="transmembrane region" description="Helical" evidence="2">
    <location>
        <begin position="27"/>
        <end position="48"/>
    </location>
</feature>
<dbReference type="AlphaFoldDB" id="A0A5B9E417"/>
<evidence type="ECO:0000256" key="2">
    <source>
        <dbReference type="SAM" id="Phobius"/>
    </source>
</evidence>
<proteinExistence type="predicted"/>